<dbReference type="FunFam" id="3.40.309.10:FF:000012">
    <property type="entry name" value="Betaine aldehyde dehydrogenase"/>
    <property type="match status" value="1"/>
</dbReference>
<keyword evidence="7" id="KW-1185">Reference proteome</keyword>
<dbReference type="PANTHER" id="PTHR11699">
    <property type="entry name" value="ALDEHYDE DEHYDROGENASE-RELATED"/>
    <property type="match status" value="1"/>
</dbReference>
<gene>
    <name evidence="6" type="ORF">KX928_03770</name>
</gene>
<dbReference type="RefSeq" id="WP_219499118.1">
    <property type="nucleotide sequence ID" value="NZ_JAHXDN010000001.1"/>
</dbReference>
<accession>A0A9X1FTN9</accession>
<dbReference type="AlphaFoldDB" id="A0A9X1FTN9"/>
<evidence type="ECO:0000256" key="2">
    <source>
        <dbReference type="ARBA" id="ARBA00023002"/>
    </source>
</evidence>
<comment type="similarity">
    <text evidence="1 4">Belongs to the aldehyde dehydrogenase family.</text>
</comment>
<evidence type="ECO:0000256" key="4">
    <source>
        <dbReference type="RuleBase" id="RU003345"/>
    </source>
</evidence>
<evidence type="ECO:0000313" key="6">
    <source>
        <dbReference type="EMBL" id="MBW4706900.1"/>
    </source>
</evidence>
<dbReference type="GO" id="GO:0016491">
    <property type="term" value="F:oxidoreductase activity"/>
    <property type="evidence" value="ECO:0007669"/>
    <property type="project" value="UniProtKB-KW"/>
</dbReference>
<dbReference type="Pfam" id="PF00171">
    <property type="entry name" value="Aldedh"/>
    <property type="match status" value="1"/>
</dbReference>
<proteinExistence type="inferred from homology"/>
<feature type="active site" evidence="3">
    <location>
        <position position="266"/>
    </location>
</feature>
<dbReference type="EMBL" id="JAHXDN010000001">
    <property type="protein sequence ID" value="MBW4706900.1"/>
    <property type="molecule type" value="Genomic_DNA"/>
</dbReference>
<feature type="domain" description="Aldehyde dehydrogenase" evidence="5">
    <location>
        <begin position="28"/>
        <end position="492"/>
    </location>
</feature>
<evidence type="ECO:0000256" key="1">
    <source>
        <dbReference type="ARBA" id="ARBA00009986"/>
    </source>
</evidence>
<dbReference type="InterPro" id="IPR015590">
    <property type="entry name" value="Aldehyde_DH_dom"/>
</dbReference>
<reference evidence="6" key="1">
    <citation type="submission" date="2021-07" db="EMBL/GenBank/DDBJ databases">
        <title>Roseobacter insulae sp. nov., isolated from a tidal flat.</title>
        <authorList>
            <person name="Park S."/>
            <person name="Yoon J.-H."/>
        </authorList>
    </citation>
    <scope>NUCLEOTIDE SEQUENCE</scope>
    <source>
        <strain evidence="6">YSTF-M11</strain>
    </source>
</reference>
<dbReference type="InterPro" id="IPR029510">
    <property type="entry name" value="Ald_DH_CS_GLU"/>
</dbReference>
<name>A0A9X1FTN9_9RHOB</name>
<evidence type="ECO:0000259" key="5">
    <source>
        <dbReference type="Pfam" id="PF00171"/>
    </source>
</evidence>
<keyword evidence="2 4" id="KW-0560">Oxidoreductase</keyword>
<sequence length="517" mass="54838">MKEMTINAAVPVDMPPPFEGRHLIDGAWKASADGAMFERMSPSHGVVVSRSALGGVPEAQAAIGAAKRAFAAGAWSRISGQQRAGILLRVAELIESNVERIALLETLESGKPISQSRGEVSGAADLWRYAASLARSTHGDSHNTLGDDMLGVVLKEPIGVVSIITPWNFPFWILSQKLPFALAAGCTVVVKPSEMTPSSTVMMGELLMEAGLPAGVCNIVLGHGQPVGSTLSTHEDVDMVTFTGSTAVGKMITQAASGTLKKVALELGGKNAQVIFPDANLEDAADAVVFGVYFNVGQCCNSSSRILVHEDIADSFVERIVALSRDVAFGDPLDPETQVGAIVTPEHNSKIHAYVADAAAAGAVVVLGGAPMDVPGLGDQFYQPTIISGVTADMPIAREEVFGPVLVVQTFRTLPEAIELTNATEFGLSAGVWSENVHTCLAFAKAAQTGTVWTNTWMDGYPELAFGGMKQSGQGREIGHYGFEEFLEVKSVVMRIGRTRTSWVKTRDETREDIVTQ</sequence>
<comment type="caution">
    <text evidence="6">The sequence shown here is derived from an EMBL/GenBank/DDBJ whole genome shotgun (WGS) entry which is preliminary data.</text>
</comment>
<dbReference type="PROSITE" id="PS00687">
    <property type="entry name" value="ALDEHYDE_DEHYDR_GLU"/>
    <property type="match status" value="1"/>
</dbReference>
<evidence type="ECO:0000256" key="3">
    <source>
        <dbReference type="PROSITE-ProRule" id="PRU10007"/>
    </source>
</evidence>
<dbReference type="FunFam" id="3.40.605.10:FF:000007">
    <property type="entry name" value="NAD/NADP-dependent betaine aldehyde dehydrogenase"/>
    <property type="match status" value="1"/>
</dbReference>
<evidence type="ECO:0000313" key="7">
    <source>
        <dbReference type="Proteomes" id="UP001138661"/>
    </source>
</evidence>
<protein>
    <submittedName>
        <fullName evidence="6">Aldehyde dehydrogenase family protein</fullName>
    </submittedName>
</protein>
<dbReference type="Proteomes" id="UP001138661">
    <property type="component" value="Unassembled WGS sequence"/>
</dbReference>
<organism evidence="6 7">
    <name type="scientific">Roseobacter insulae</name>
    <dbReference type="NCBI Taxonomy" id="2859783"/>
    <lineage>
        <taxon>Bacteria</taxon>
        <taxon>Pseudomonadati</taxon>
        <taxon>Pseudomonadota</taxon>
        <taxon>Alphaproteobacteria</taxon>
        <taxon>Rhodobacterales</taxon>
        <taxon>Roseobacteraceae</taxon>
        <taxon>Roseobacter</taxon>
    </lineage>
</organism>